<keyword evidence="3" id="KW-0274">FAD</keyword>
<dbReference type="Proteomes" id="UP001368500">
    <property type="component" value="Unassembled WGS sequence"/>
</dbReference>
<dbReference type="InterPro" id="IPR050446">
    <property type="entry name" value="FAD-oxidoreductase/Apoptosis"/>
</dbReference>
<evidence type="ECO:0000256" key="4">
    <source>
        <dbReference type="ARBA" id="ARBA00023002"/>
    </source>
</evidence>
<dbReference type="PANTHER" id="PTHR43557:SF2">
    <property type="entry name" value="RIESKE DOMAIN-CONTAINING PROTEIN-RELATED"/>
    <property type="match status" value="1"/>
</dbReference>
<dbReference type="Gene3D" id="3.50.50.60">
    <property type="entry name" value="FAD/NAD(P)-binding domain"/>
    <property type="match status" value="2"/>
</dbReference>
<dbReference type="InterPro" id="IPR028202">
    <property type="entry name" value="Reductase_C"/>
</dbReference>
<evidence type="ECO:0000313" key="8">
    <source>
        <dbReference type="Proteomes" id="UP001368500"/>
    </source>
</evidence>
<keyword evidence="2" id="KW-0285">Flavoprotein</keyword>
<dbReference type="PRINTS" id="PR00411">
    <property type="entry name" value="PNDRDTASEI"/>
</dbReference>
<proteinExistence type="predicted"/>
<protein>
    <submittedName>
        <fullName evidence="7">FAD-dependent oxidoreductase</fullName>
    </submittedName>
</protein>
<dbReference type="Pfam" id="PF14759">
    <property type="entry name" value="Reductase_C"/>
    <property type="match status" value="1"/>
</dbReference>
<dbReference type="Gene3D" id="3.30.390.30">
    <property type="match status" value="1"/>
</dbReference>
<dbReference type="PANTHER" id="PTHR43557">
    <property type="entry name" value="APOPTOSIS-INDUCING FACTOR 1"/>
    <property type="match status" value="1"/>
</dbReference>
<dbReference type="RefSeq" id="WP_341374964.1">
    <property type="nucleotide sequence ID" value="NZ_JBBUTF010000013.1"/>
</dbReference>
<dbReference type="SUPFAM" id="SSF51905">
    <property type="entry name" value="FAD/NAD(P)-binding domain"/>
    <property type="match status" value="2"/>
</dbReference>
<evidence type="ECO:0000313" key="7">
    <source>
        <dbReference type="EMBL" id="MEK8027181.1"/>
    </source>
</evidence>
<feature type="domain" description="Reductase C-terminal" evidence="6">
    <location>
        <begin position="330"/>
        <end position="417"/>
    </location>
</feature>
<evidence type="ECO:0000256" key="3">
    <source>
        <dbReference type="ARBA" id="ARBA00022827"/>
    </source>
</evidence>
<dbReference type="EMBL" id="JBBUTF010000013">
    <property type="protein sequence ID" value="MEK8027181.1"/>
    <property type="molecule type" value="Genomic_DNA"/>
</dbReference>
<evidence type="ECO:0000259" key="6">
    <source>
        <dbReference type="Pfam" id="PF14759"/>
    </source>
</evidence>
<name>A0ABU9BC02_9BURK</name>
<dbReference type="PRINTS" id="PR00368">
    <property type="entry name" value="FADPNR"/>
</dbReference>
<evidence type="ECO:0000256" key="2">
    <source>
        <dbReference type="ARBA" id="ARBA00022630"/>
    </source>
</evidence>
<dbReference type="InterPro" id="IPR023753">
    <property type="entry name" value="FAD/NAD-binding_dom"/>
</dbReference>
<comment type="cofactor">
    <cofactor evidence="1">
        <name>FAD</name>
        <dbReference type="ChEBI" id="CHEBI:57692"/>
    </cofactor>
</comment>
<organism evidence="7 8">
    <name type="scientific">Pseudaquabacterium rugosum</name>
    <dbReference type="NCBI Taxonomy" id="2984194"/>
    <lineage>
        <taxon>Bacteria</taxon>
        <taxon>Pseudomonadati</taxon>
        <taxon>Pseudomonadota</taxon>
        <taxon>Betaproteobacteria</taxon>
        <taxon>Burkholderiales</taxon>
        <taxon>Sphaerotilaceae</taxon>
        <taxon>Pseudaquabacterium</taxon>
    </lineage>
</organism>
<feature type="domain" description="FAD/NAD(P)-binding" evidence="5">
    <location>
        <begin position="15"/>
        <end position="310"/>
    </location>
</feature>
<keyword evidence="8" id="KW-1185">Reference proteome</keyword>
<sequence length="419" mass="44859">MPETSTAAAGRPPPIIVVGGGHAGVQLVAALADAGASAGVQLVCDELWAPYQRPPLSKQFLRDERLDLNPLRPERWYLERGVELLAGDEAVQIDRQHRSLRLGSGRVLPWSRLVLATGARARRLPGLHDGLENVHTLRQAADAQRLRHALAHADELTVIGGGFIGLEVAASARLMGRRVRVIETRARLLSRSVSPALADHALQHHRAQGIEVHLGAVVSAWEHDEHRLQAVIVDGRRLPVDQLVLGVGALPRTQLAQDAGLACGDGVLVDACLRSSDPAILAIGDCARCTPADGGSPLRLESIQNAQDQARVAAATLLGDPRPYRPQPSFWSEQGALRLQMSGLLPAGGTGEPPVRSVRRPLAGGDGFSLLHYAGDQLVCVESANAPMDHMIARKLLEAGRTVAPQAAADPRQRLHDWL</sequence>
<evidence type="ECO:0000256" key="1">
    <source>
        <dbReference type="ARBA" id="ARBA00001974"/>
    </source>
</evidence>
<dbReference type="InterPro" id="IPR016156">
    <property type="entry name" value="FAD/NAD-linked_Rdtase_dimer_sf"/>
</dbReference>
<accession>A0ABU9BC02</accession>
<dbReference type="SUPFAM" id="SSF55424">
    <property type="entry name" value="FAD/NAD-linked reductases, dimerisation (C-terminal) domain"/>
    <property type="match status" value="1"/>
</dbReference>
<dbReference type="InterPro" id="IPR036188">
    <property type="entry name" value="FAD/NAD-bd_sf"/>
</dbReference>
<dbReference type="Pfam" id="PF07992">
    <property type="entry name" value="Pyr_redox_2"/>
    <property type="match status" value="1"/>
</dbReference>
<gene>
    <name evidence="7" type="ORF">AACH11_14535</name>
</gene>
<reference evidence="7 8" key="1">
    <citation type="submission" date="2024-04" db="EMBL/GenBank/DDBJ databases">
        <title>Novel species of the genus Ideonella isolated from streams.</title>
        <authorList>
            <person name="Lu H."/>
        </authorList>
    </citation>
    <scope>NUCLEOTIDE SEQUENCE [LARGE SCALE GENOMIC DNA]</scope>
    <source>
        <strain evidence="7 8">BYS139W</strain>
    </source>
</reference>
<keyword evidence="4" id="KW-0560">Oxidoreductase</keyword>
<evidence type="ECO:0000259" key="5">
    <source>
        <dbReference type="Pfam" id="PF07992"/>
    </source>
</evidence>
<comment type="caution">
    <text evidence="7">The sequence shown here is derived from an EMBL/GenBank/DDBJ whole genome shotgun (WGS) entry which is preliminary data.</text>
</comment>